<comment type="caution">
    <text evidence="1">The sequence shown here is derived from an EMBL/GenBank/DDBJ whole genome shotgun (WGS) entry which is preliminary data.</text>
</comment>
<sequence>MTASRDWRQELIEAYPDLFWPPASGPAGSQGYPECDEGWQDLLDTACRRIRTAMSKRDRFHFVQIKEKYGTLRAYWAGRLSKAAKIAIEQAIDLAEARSACTCELCGDEGRLYRAGGILMTRCAAHAQGRPIKVRPGFENIRSVQRIVKSRFQPLVCHRYDRETDSFIEIDPDSLEPKDQ</sequence>
<gene>
    <name evidence="1" type="ORF">GPL21_06950</name>
</gene>
<organism evidence="1 2">
    <name type="scientific">Bradyrhizobium pachyrhizi</name>
    <dbReference type="NCBI Taxonomy" id="280333"/>
    <lineage>
        <taxon>Bacteria</taxon>
        <taxon>Pseudomonadati</taxon>
        <taxon>Pseudomonadota</taxon>
        <taxon>Alphaproteobacteria</taxon>
        <taxon>Hyphomicrobiales</taxon>
        <taxon>Nitrobacteraceae</taxon>
        <taxon>Bradyrhizobium</taxon>
    </lineage>
</organism>
<proteinExistence type="predicted"/>
<dbReference type="EMBL" id="WQNF01000004">
    <property type="protein sequence ID" value="MVT64843.1"/>
    <property type="molecule type" value="Genomic_DNA"/>
</dbReference>
<keyword evidence="2" id="KW-1185">Reference proteome</keyword>
<evidence type="ECO:0000313" key="1">
    <source>
        <dbReference type="EMBL" id="MVT64843.1"/>
    </source>
</evidence>
<accession>A0A844SC65</accession>
<reference evidence="1 2" key="1">
    <citation type="submission" date="2019-12" db="EMBL/GenBank/DDBJ databases">
        <title>Draft genome sequences Bradyrhizobium cajani AMBPC1010, Bradyrhizobium pachyrhizi AMBPC1040 and Bradyrhizobium yuanmingense ALSPC3051, three plant growth promoting strains isolated from nodules of Cajanus cajan L. in Dominican Republic.</title>
        <authorList>
            <person name="Flores-Felix J.D."/>
            <person name="Araujo J."/>
            <person name="Diaz-Alcantara C."/>
            <person name="Gonzalez-Andres F."/>
            <person name="Velazquez E."/>
        </authorList>
    </citation>
    <scope>NUCLEOTIDE SEQUENCE [LARGE SCALE GENOMIC DNA]</scope>
    <source>
        <strain evidence="1 2">1040</strain>
    </source>
</reference>
<dbReference type="AlphaFoldDB" id="A0A844SC65"/>
<evidence type="ECO:0000313" key="2">
    <source>
        <dbReference type="Proteomes" id="UP000436468"/>
    </source>
</evidence>
<dbReference type="RefSeq" id="WP_157342060.1">
    <property type="nucleotide sequence ID" value="NZ_WQNF01000004.1"/>
</dbReference>
<name>A0A844SC65_9BRAD</name>
<protein>
    <submittedName>
        <fullName evidence="1">Uncharacterized protein</fullName>
    </submittedName>
</protein>
<dbReference type="Proteomes" id="UP000436468">
    <property type="component" value="Unassembled WGS sequence"/>
</dbReference>